<sequence>MPVPPNLLAHQVRFNAFNISPSQNYRITYTAEPLELHNASVAFKVEPVQHAYVTTVRTHVSEESKRFGSTMAIYKEILVASFESCEQKILELSFPDAAVATLFLLFILA</sequence>
<dbReference type="EMBL" id="BGZK01001056">
    <property type="protein sequence ID" value="GBP69927.1"/>
    <property type="molecule type" value="Genomic_DNA"/>
</dbReference>
<protein>
    <submittedName>
        <fullName evidence="1">Uncharacterized protein</fullName>
    </submittedName>
</protein>
<proteinExistence type="predicted"/>
<comment type="caution">
    <text evidence="1">The sequence shown here is derived from an EMBL/GenBank/DDBJ whole genome shotgun (WGS) entry which is preliminary data.</text>
</comment>
<organism evidence="1 2">
    <name type="scientific">Eumeta variegata</name>
    <name type="common">Bagworm moth</name>
    <name type="synonym">Eumeta japonica</name>
    <dbReference type="NCBI Taxonomy" id="151549"/>
    <lineage>
        <taxon>Eukaryota</taxon>
        <taxon>Metazoa</taxon>
        <taxon>Ecdysozoa</taxon>
        <taxon>Arthropoda</taxon>
        <taxon>Hexapoda</taxon>
        <taxon>Insecta</taxon>
        <taxon>Pterygota</taxon>
        <taxon>Neoptera</taxon>
        <taxon>Endopterygota</taxon>
        <taxon>Lepidoptera</taxon>
        <taxon>Glossata</taxon>
        <taxon>Ditrysia</taxon>
        <taxon>Tineoidea</taxon>
        <taxon>Psychidae</taxon>
        <taxon>Oiketicinae</taxon>
        <taxon>Eumeta</taxon>
    </lineage>
</organism>
<dbReference type="AlphaFoldDB" id="A0A4C1Y5U0"/>
<keyword evidence="2" id="KW-1185">Reference proteome</keyword>
<reference evidence="1 2" key="1">
    <citation type="journal article" date="2019" name="Commun. Biol.">
        <title>The bagworm genome reveals a unique fibroin gene that provides high tensile strength.</title>
        <authorList>
            <person name="Kono N."/>
            <person name="Nakamura H."/>
            <person name="Ohtoshi R."/>
            <person name="Tomita M."/>
            <person name="Numata K."/>
            <person name="Arakawa K."/>
        </authorList>
    </citation>
    <scope>NUCLEOTIDE SEQUENCE [LARGE SCALE GENOMIC DNA]</scope>
</reference>
<dbReference type="Proteomes" id="UP000299102">
    <property type="component" value="Unassembled WGS sequence"/>
</dbReference>
<evidence type="ECO:0000313" key="1">
    <source>
        <dbReference type="EMBL" id="GBP69927.1"/>
    </source>
</evidence>
<accession>A0A4C1Y5U0</accession>
<evidence type="ECO:0000313" key="2">
    <source>
        <dbReference type="Proteomes" id="UP000299102"/>
    </source>
</evidence>
<gene>
    <name evidence="1" type="ORF">EVAR_83245_1</name>
</gene>
<name>A0A4C1Y5U0_EUMVA</name>